<dbReference type="EC" id="2.4.1.16" evidence="2"/>
<feature type="transmembrane region" description="Helical" evidence="10">
    <location>
        <begin position="442"/>
        <end position="459"/>
    </location>
</feature>
<feature type="transmembrane region" description="Helical" evidence="10">
    <location>
        <begin position="572"/>
        <end position="594"/>
    </location>
</feature>
<feature type="transmembrane region" description="Helical" evidence="10">
    <location>
        <begin position="466"/>
        <end position="483"/>
    </location>
</feature>
<feature type="transmembrane region" description="Helical" evidence="10">
    <location>
        <begin position="546"/>
        <end position="566"/>
    </location>
</feature>
<dbReference type="AlphaFoldDB" id="A0A7W6CEG7"/>
<sequence>MNLHLQAHEARPCSPKDSQELAAFLKPNPTILACLTLYNEPAEALVQTLSGLIRNQLDLKRRRQSQTPSLVICIMLDGVRTLDPSTAALLEHLCFGSAQQWTLQGNEQPLLISAMSLSVNDLLVRLGQHAMPWNGMRIRLLLCKKPLNRGKLDSHAWFFRTIAPLADPDFIVQIDAGSIPDDPCMGALLEHMSRHPQCAAAATHILTPSKTDSSLLLNWQHNDFLWSKATDWPIGHALDYIEVVPGQCCMLRWSALRQSPGAAADPLDIYLGATEDDGLLRRNLYLAEDRVLGLAIVEATGAAIHYMPAAVVKTDPCTTLDELLRQRRRWINSTVAARLTATSRLPDILSSSVFGWGRKFSIVLSILFGMYQTLLLLVLPGMSIFFFARGARNVAGQFAGNADIPALEFAAGAAFFLCWAWMLASMRQGLAEGGMFGKWKGAWLYVLLAVSAFGNFVAVATAPVAVTLLGIVVLVVSAALIRLDRSIVSYWHRWMPFQLLLAPAFSLYLTSYAFANISDVSWGTKGLSESRTHPGQHLRWRRIRDAILTIWAVASACLALFLGLQTAEIQSIISMLFLATFYLPAFIASALLLARSGSAFTTLSVSSMRRSPA</sequence>
<evidence type="ECO:0000256" key="10">
    <source>
        <dbReference type="SAM" id="Phobius"/>
    </source>
</evidence>
<feature type="transmembrane region" description="Helical" evidence="10">
    <location>
        <begin position="360"/>
        <end position="388"/>
    </location>
</feature>
<protein>
    <recommendedName>
        <fullName evidence="2">chitin synthase</fullName>
        <ecNumber evidence="2">2.4.1.16</ecNumber>
    </recommendedName>
</protein>
<evidence type="ECO:0000256" key="3">
    <source>
        <dbReference type="ARBA" id="ARBA00022475"/>
    </source>
</evidence>
<keyword evidence="5 11" id="KW-0808">Transferase</keyword>
<evidence type="ECO:0000256" key="8">
    <source>
        <dbReference type="ARBA" id="ARBA00023136"/>
    </source>
</evidence>
<comment type="caution">
    <text evidence="11">The sequence shown here is derived from an EMBL/GenBank/DDBJ whole genome shotgun (WGS) entry which is preliminary data.</text>
</comment>
<comment type="subcellular location">
    <subcellularLocation>
        <location evidence="1">Cell membrane</location>
        <topology evidence="1">Multi-pass membrane protein</topology>
    </subcellularLocation>
</comment>
<evidence type="ECO:0000313" key="11">
    <source>
        <dbReference type="EMBL" id="MBB3945721.1"/>
    </source>
</evidence>
<evidence type="ECO:0000313" key="12">
    <source>
        <dbReference type="Proteomes" id="UP000565286"/>
    </source>
</evidence>
<keyword evidence="8 10" id="KW-0472">Membrane</keyword>
<dbReference type="GO" id="GO:0005886">
    <property type="term" value="C:plasma membrane"/>
    <property type="evidence" value="ECO:0007669"/>
    <property type="project" value="UniProtKB-SubCell"/>
</dbReference>
<evidence type="ECO:0000256" key="7">
    <source>
        <dbReference type="ARBA" id="ARBA00022989"/>
    </source>
</evidence>
<keyword evidence="3" id="KW-1003">Cell membrane</keyword>
<reference evidence="11 12" key="1">
    <citation type="submission" date="2020-08" db="EMBL/GenBank/DDBJ databases">
        <title>Genomic Encyclopedia of Type Strains, Phase IV (KMG-IV): sequencing the most valuable type-strain genomes for metagenomic binning, comparative biology and taxonomic classification.</title>
        <authorList>
            <person name="Goeker M."/>
        </authorList>
    </citation>
    <scope>NUCLEOTIDE SEQUENCE [LARGE SCALE GENOMIC DNA]</scope>
    <source>
        <strain evidence="11 12">DSM 26438</strain>
    </source>
</reference>
<evidence type="ECO:0000256" key="5">
    <source>
        <dbReference type="ARBA" id="ARBA00022679"/>
    </source>
</evidence>
<dbReference type="GO" id="GO:0030428">
    <property type="term" value="C:cell septum"/>
    <property type="evidence" value="ECO:0007669"/>
    <property type="project" value="TreeGrafter"/>
</dbReference>
<keyword evidence="9" id="KW-0961">Cell wall biogenesis/degradation</keyword>
<dbReference type="InterPro" id="IPR029044">
    <property type="entry name" value="Nucleotide-diphossugar_trans"/>
</dbReference>
<evidence type="ECO:0000256" key="9">
    <source>
        <dbReference type="ARBA" id="ARBA00023316"/>
    </source>
</evidence>
<feature type="transmembrane region" description="Helical" evidence="10">
    <location>
        <begin position="400"/>
        <end position="422"/>
    </location>
</feature>
<dbReference type="Pfam" id="PF01644">
    <property type="entry name" value="Chitin_synth_1"/>
    <property type="match status" value="1"/>
</dbReference>
<evidence type="ECO:0000256" key="6">
    <source>
        <dbReference type="ARBA" id="ARBA00022692"/>
    </source>
</evidence>
<dbReference type="RefSeq" id="WP_183895415.1">
    <property type="nucleotide sequence ID" value="NZ_JACIDV010000004.1"/>
</dbReference>
<keyword evidence="12" id="KW-1185">Reference proteome</keyword>
<keyword evidence="7 10" id="KW-1133">Transmembrane helix</keyword>
<gene>
    <name evidence="11" type="ORF">GGQ73_001656</name>
</gene>
<evidence type="ECO:0000256" key="4">
    <source>
        <dbReference type="ARBA" id="ARBA00022676"/>
    </source>
</evidence>
<dbReference type="EMBL" id="JACIDV010000004">
    <property type="protein sequence ID" value="MBB3945721.1"/>
    <property type="molecule type" value="Genomic_DNA"/>
</dbReference>
<dbReference type="SUPFAM" id="SSF53448">
    <property type="entry name" value="Nucleotide-diphospho-sugar transferases"/>
    <property type="match status" value="1"/>
</dbReference>
<name>A0A7W6CEG7_9HYPH</name>
<dbReference type="PANTHER" id="PTHR22914">
    <property type="entry name" value="CHITIN SYNTHASE"/>
    <property type="match status" value="1"/>
</dbReference>
<organism evidence="11 12">
    <name type="scientific">Rhizobium skierniewicense</name>
    <dbReference type="NCBI Taxonomy" id="984260"/>
    <lineage>
        <taxon>Bacteria</taxon>
        <taxon>Pseudomonadati</taxon>
        <taxon>Pseudomonadota</taxon>
        <taxon>Alphaproteobacteria</taxon>
        <taxon>Hyphomicrobiales</taxon>
        <taxon>Rhizobiaceae</taxon>
        <taxon>Rhizobium/Agrobacterium group</taxon>
        <taxon>Rhizobium</taxon>
    </lineage>
</organism>
<evidence type="ECO:0000256" key="1">
    <source>
        <dbReference type="ARBA" id="ARBA00004651"/>
    </source>
</evidence>
<feature type="transmembrane region" description="Helical" evidence="10">
    <location>
        <begin position="495"/>
        <end position="515"/>
    </location>
</feature>
<dbReference type="InterPro" id="IPR004835">
    <property type="entry name" value="Chitin_synth"/>
</dbReference>
<accession>A0A7W6CEG7</accession>
<evidence type="ECO:0000256" key="2">
    <source>
        <dbReference type="ARBA" id="ARBA00012543"/>
    </source>
</evidence>
<dbReference type="GO" id="GO:0004100">
    <property type="term" value="F:chitin synthase activity"/>
    <property type="evidence" value="ECO:0007669"/>
    <property type="project" value="UniProtKB-EC"/>
</dbReference>
<keyword evidence="4" id="KW-0328">Glycosyltransferase</keyword>
<dbReference type="Proteomes" id="UP000565286">
    <property type="component" value="Unassembled WGS sequence"/>
</dbReference>
<dbReference type="GO" id="GO:0071555">
    <property type="term" value="P:cell wall organization"/>
    <property type="evidence" value="ECO:0007669"/>
    <property type="project" value="UniProtKB-KW"/>
</dbReference>
<dbReference type="PANTHER" id="PTHR22914:SF9">
    <property type="entry name" value="CHITIN SYNTHASE 1"/>
    <property type="match status" value="1"/>
</dbReference>
<dbReference type="GO" id="GO:0006031">
    <property type="term" value="P:chitin biosynthetic process"/>
    <property type="evidence" value="ECO:0007669"/>
    <property type="project" value="TreeGrafter"/>
</dbReference>
<keyword evidence="6 10" id="KW-0812">Transmembrane</keyword>
<proteinExistence type="predicted"/>